<evidence type="ECO:0000256" key="17">
    <source>
        <dbReference type="SAM" id="Phobius"/>
    </source>
</evidence>
<feature type="region of interest" description="Disordered" evidence="16">
    <location>
        <begin position="927"/>
        <end position="952"/>
    </location>
</feature>
<evidence type="ECO:0000256" key="6">
    <source>
        <dbReference type="ARBA" id="ARBA00022692"/>
    </source>
</evidence>
<evidence type="ECO:0000313" key="18">
    <source>
        <dbReference type="EMBL" id="CRG88331.1"/>
    </source>
</evidence>
<dbReference type="PANTHER" id="PTHR31201:SF1">
    <property type="entry name" value="GLYCEROPHOSPHOCHOLINE ACYLTRANSFERASE 1"/>
    <property type="match status" value="1"/>
</dbReference>
<dbReference type="CDD" id="cd00067">
    <property type="entry name" value="GAL4"/>
    <property type="match status" value="1"/>
</dbReference>
<dbReference type="GO" id="GO:0016020">
    <property type="term" value="C:membrane"/>
    <property type="evidence" value="ECO:0007669"/>
    <property type="project" value="UniProtKB-SubCell"/>
</dbReference>
<dbReference type="PANTHER" id="PTHR31201">
    <property type="entry name" value="OS01G0585100 PROTEIN"/>
    <property type="match status" value="1"/>
</dbReference>
<evidence type="ECO:0000256" key="16">
    <source>
        <dbReference type="SAM" id="MobiDB-lite"/>
    </source>
</evidence>
<keyword evidence="6 17" id="KW-0812">Transmembrane</keyword>
<feature type="transmembrane region" description="Helical" evidence="17">
    <location>
        <begin position="671"/>
        <end position="690"/>
    </location>
</feature>
<feature type="region of interest" description="Disordered" evidence="16">
    <location>
        <begin position="426"/>
        <end position="493"/>
    </location>
</feature>
<dbReference type="OrthoDB" id="406287at2759"/>
<organism evidence="18 19">
    <name type="scientific">Talaromyces islandicus</name>
    <name type="common">Penicillium islandicum</name>
    <dbReference type="NCBI Taxonomy" id="28573"/>
    <lineage>
        <taxon>Eukaryota</taxon>
        <taxon>Fungi</taxon>
        <taxon>Dikarya</taxon>
        <taxon>Ascomycota</taxon>
        <taxon>Pezizomycotina</taxon>
        <taxon>Eurotiomycetes</taxon>
        <taxon>Eurotiomycetidae</taxon>
        <taxon>Eurotiales</taxon>
        <taxon>Trichocomaceae</taxon>
        <taxon>Talaromyces</taxon>
        <taxon>Talaromyces sect. Islandici</taxon>
    </lineage>
</organism>
<feature type="transmembrane region" description="Helical" evidence="17">
    <location>
        <begin position="702"/>
        <end position="722"/>
    </location>
</feature>
<gene>
    <name evidence="18" type="ORF">PISL3812_05360</name>
</gene>
<evidence type="ECO:0000256" key="2">
    <source>
        <dbReference type="ARBA" id="ARBA00006675"/>
    </source>
</evidence>
<reference evidence="18 19" key="1">
    <citation type="submission" date="2015-04" db="EMBL/GenBank/DDBJ databases">
        <authorList>
            <person name="Syromyatnikov M.Y."/>
            <person name="Popov V.N."/>
        </authorList>
    </citation>
    <scope>NUCLEOTIDE SEQUENCE [LARGE SCALE GENOMIC DNA]</scope>
    <source>
        <strain evidence="18">WF-38-12</strain>
    </source>
</reference>
<keyword evidence="15" id="KW-0012">Acyltransferase</keyword>
<comment type="similarity">
    <text evidence="2">Belongs to the GPC1 family.</text>
</comment>
<dbReference type="GO" id="GO:0000981">
    <property type="term" value="F:DNA-binding transcription factor activity, RNA polymerase II-specific"/>
    <property type="evidence" value="ECO:0007669"/>
    <property type="project" value="InterPro"/>
</dbReference>
<evidence type="ECO:0000256" key="15">
    <source>
        <dbReference type="ARBA" id="ARBA00023315"/>
    </source>
</evidence>
<name>A0A0U1M045_TALIS</name>
<dbReference type="InterPro" id="IPR021261">
    <property type="entry name" value="GPCAT"/>
</dbReference>
<evidence type="ECO:0000256" key="8">
    <source>
        <dbReference type="ARBA" id="ARBA00023015"/>
    </source>
</evidence>
<keyword evidence="10 17" id="KW-0472">Membrane</keyword>
<evidence type="ECO:0000256" key="13">
    <source>
        <dbReference type="ARBA" id="ARBA00023242"/>
    </source>
</evidence>
<dbReference type="GO" id="GO:0008270">
    <property type="term" value="F:zinc ion binding"/>
    <property type="evidence" value="ECO:0007669"/>
    <property type="project" value="InterPro"/>
</dbReference>
<feature type="compositionally biased region" description="Low complexity" evidence="16">
    <location>
        <begin position="435"/>
        <end position="452"/>
    </location>
</feature>
<feature type="transmembrane region" description="Helical" evidence="17">
    <location>
        <begin position="596"/>
        <end position="613"/>
    </location>
</feature>
<dbReference type="AlphaFoldDB" id="A0A0U1M045"/>
<evidence type="ECO:0000313" key="19">
    <source>
        <dbReference type="Proteomes" id="UP000054383"/>
    </source>
</evidence>
<protein>
    <recommendedName>
        <fullName evidence="3">Glycerophosphocholine acyltransferase 1</fullName>
    </recommendedName>
</protein>
<evidence type="ECO:0000256" key="9">
    <source>
        <dbReference type="ARBA" id="ARBA00023098"/>
    </source>
</evidence>
<keyword evidence="14" id="KW-1208">Phospholipid metabolism</keyword>
<evidence type="ECO:0000256" key="1">
    <source>
        <dbReference type="ARBA" id="ARBA00004141"/>
    </source>
</evidence>
<keyword evidence="19" id="KW-1185">Reference proteome</keyword>
<sequence>MEITNLFSFTDICLTVYHCEPTAQGSPYRRRGDESITASPALAVGTANFVGSRLIFRYCDETRPACRNCTSLLVTCNYDASSSAVVKSGTADDGDLSFSASAVKLANDALVTVFNERASPKHPQPANAPQFRPLTKWDIDRMKRWETRTVFTLGPPEIWACYQLYVSTEGIQYPYLLHAILAMTTMHDRFYRGFEESDDDCSMEAQYYHHGRAAALFKDRLTKPCNKSGDRNAIWMTASLLSHMSASALKTWDHERSWPLVTTPDPHLDWFNMSQGLPVIYDLVNPTEPGSLFYELFQTRKYDFLKDKWKQDTREGIDGLPFSFICLCELTVSSTVDNNPYHAAVRALTQIWDMEPNKYTAFRFMSFISLLRPEIKELVHKKDPRALLILAYWYTKMFDLHCRPYITHARSSRTLLDFQQKDYKNNMEEEDQTARSKAASAPSEASTAPVSPDLLAVDSDGTPVPTDGSGSPTLTPGRLSRSGSFSNSSSYQEDWETFPPLEKMTIFDMFDTFSLSQKIEKWQQTINIQRERVRKQRQKLKSVSDLAKDRVVGQWKKRVPTAEEQFDKYRGRMRHSVDRLNQQWNKTSTVTLMEKISFLCGVMNIFISGYIVGAHPEYFYWWYTIQLLYFMPIRLYSYHKRGYHYFLADLCYFVNLLSMLSIWVFPQSKRLLIGTICLAYGNNAVAIALWRNSLVFHSHDKVVSVFIHIMPPVAFHCIAHMTSPEMLKERFPAVYNVKFSEPGAPEHFTLPAMMLWASIPYAIWQLTYHRFITVRRAEKIAAGRPTSYTWLRRSYAKTWIGKFVLGLPDILQEPAFMMVQYLYALLTMIPCPLWFWYRWASAIFVTVMFMVSIHNGAAYYIDVFGKRFERELEALKRDVARWQSSPDFATSPVLTPDTADQGSMLSDLLDLPPAMAEKAKLEPVPTLDALSGTTGSQPGAPDVASQLRNRTV</sequence>
<dbReference type="STRING" id="28573.A0A0U1M045"/>
<dbReference type="Proteomes" id="UP000054383">
    <property type="component" value="Unassembled WGS sequence"/>
</dbReference>
<keyword evidence="7 17" id="KW-1133">Transmembrane helix</keyword>
<dbReference type="EMBL" id="CVMT01000004">
    <property type="protein sequence ID" value="CRG88331.1"/>
    <property type="molecule type" value="Genomic_DNA"/>
</dbReference>
<evidence type="ECO:0000256" key="4">
    <source>
        <dbReference type="ARBA" id="ARBA00022516"/>
    </source>
</evidence>
<keyword evidence="13" id="KW-0539">Nucleus</keyword>
<evidence type="ECO:0000256" key="5">
    <source>
        <dbReference type="ARBA" id="ARBA00022679"/>
    </source>
</evidence>
<evidence type="ECO:0000256" key="7">
    <source>
        <dbReference type="ARBA" id="ARBA00022989"/>
    </source>
</evidence>
<keyword evidence="4" id="KW-0444">Lipid biosynthesis</keyword>
<evidence type="ECO:0000256" key="14">
    <source>
        <dbReference type="ARBA" id="ARBA00023264"/>
    </source>
</evidence>
<feature type="transmembrane region" description="Helical" evidence="17">
    <location>
        <begin position="643"/>
        <end position="665"/>
    </location>
</feature>
<feature type="transmembrane region" description="Helical" evidence="17">
    <location>
        <begin position="748"/>
        <end position="766"/>
    </location>
</feature>
<accession>A0A0U1M045</accession>
<evidence type="ECO:0000256" key="12">
    <source>
        <dbReference type="ARBA" id="ARBA00023209"/>
    </source>
</evidence>
<keyword evidence="9" id="KW-0443">Lipid metabolism</keyword>
<evidence type="ECO:0000256" key="10">
    <source>
        <dbReference type="ARBA" id="ARBA00023136"/>
    </source>
</evidence>
<keyword evidence="5" id="KW-0808">Transferase</keyword>
<keyword evidence="12" id="KW-0594">Phospholipid biosynthesis</keyword>
<comment type="subcellular location">
    <subcellularLocation>
        <location evidence="1">Membrane</location>
        <topology evidence="1">Multi-pass membrane protein</topology>
    </subcellularLocation>
</comment>
<evidence type="ECO:0000256" key="11">
    <source>
        <dbReference type="ARBA" id="ARBA00023163"/>
    </source>
</evidence>
<keyword evidence="8" id="KW-0805">Transcription regulation</keyword>
<proteinExistence type="inferred from homology"/>
<evidence type="ECO:0000256" key="3">
    <source>
        <dbReference type="ARBA" id="ARBA00019082"/>
    </source>
</evidence>
<keyword evidence="11" id="KW-0804">Transcription</keyword>
<dbReference type="GO" id="GO:0006656">
    <property type="term" value="P:phosphatidylcholine biosynthetic process"/>
    <property type="evidence" value="ECO:0007669"/>
    <property type="project" value="TreeGrafter"/>
</dbReference>
<dbReference type="Pfam" id="PF10998">
    <property type="entry name" value="DUF2838"/>
    <property type="match status" value="1"/>
</dbReference>
<dbReference type="InterPro" id="IPR001138">
    <property type="entry name" value="Zn2Cys6_DnaBD"/>
</dbReference>
<feature type="compositionally biased region" description="Low complexity" evidence="16">
    <location>
        <begin position="480"/>
        <end position="490"/>
    </location>
</feature>
<dbReference type="GO" id="GO:0016746">
    <property type="term" value="F:acyltransferase activity"/>
    <property type="evidence" value="ECO:0007669"/>
    <property type="project" value="UniProtKB-KW"/>
</dbReference>
<feature type="transmembrane region" description="Helical" evidence="17">
    <location>
        <begin position="843"/>
        <end position="861"/>
    </location>
</feature>